<name>A0AAV2MYY6_9HYME</name>
<evidence type="ECO:0000259" key="1">
    <source>
        <dbReference type="Pfam" id="PF16087"/>
    </source>
</evidence>
<comment type="caution">
    <text evidence="2">The sequence shown here is derived from an EMBL/GenBank/DDBJ whole genome shotgun (WGS) entry which is preliminary data.</text>
</comment>
<dbReference type="Proteomes" id="UP001497644">
    <property type="component" value="Unassembled WGS sequence"/>
</dbReference>
<protein>
    <recommendedName>
        <fullName evidence="1">DUF4817 domain-containing protein</fullName>
    </recommendedName>
</protein>
<dbReference type="AlphaFoldDB" id="A0AAV2MYY6"/>
<reference evidence="2" key="1">
    <citation type="submission" date="2024-04" db="EMBL/GenBank/DDBJ databases">
        <authorList>
            <consortium name="Molecular Ecology Group"/>
        </authorList>
    </citation>
    <scope>NUCLEOTIDE SEQUENCE</scope>
</reference>
<dbReference type="Pfam" id="PF16087">
    <property type="entry name" value="DUF4817"/>
    <property type="match status" value="1"/>
</dbReference>
<gene>
    <name evidence="2" type="ORF">LPLAT_LOCUS8317</name>
</gene>
<feature type="domain" description="DUF4817" evidence="1">
    <location>
        <begin position="4"/>
        <end position="57"/>
    </location>
</feature>
<dbReference type="EMBL" id="CAXIPU020000622">
    <property type="protein sequence ID" value="CAL1672513.1"/>
    <property type="molecule type" value="Genomic_DNA"/>
</dbReference>
<sequence>MNYTSGEYCEMLLILGQCNNQAVAAAIRYAEYYPHRRHPNANVIRRAEIRLRETGSTIIHRQDAGRGRNIRLL</sequence>
<keyword evidence="3" id="KW-1185">Reference proteome</keyword>
<accession>A0AAV2MYY6</accession>
<proteinExistence type="predicted"/>
<evidence type="ECO:0000313" key="3">
    <source>
        <dbReference type="Proteomes" id="UP001497644"/>
    </source>
</evidence>
<dbReference type="InterPro" id="IPR032135">
    <property type="entry name" value="DUF4817"/>
</dbReference>
<evidence type="ECO:0000313" key="2">
    <source>
        <dbReference type="EMBL" id="CAL1672513.1"/>
    </source>
</evidence>
<organism evidence="2 3">
    <name type="scientific">Lasius platythorax</name>
    <dbReference type="NCBI Taxonomy" id="488582"/>
    <lineage>
        <taxon>Eukaryota</taxon>
        <taxon>Metazoa</taxon>
        <taxon>Ecdysozoa</taxon>
        <taxon>Arthropoda</taxon>
        <taxon>Hexapoda</taxon>
        <taxon>Insecta</taxon>
        <taxon>Pterygota</taxon>
        <taxon>Neoptera</taxon>
        <taxon>Endopterygota</taxon>
        <taxon>Hymenoptera</taxon>
        <taxon>Apocrita</taxon>
        <taxon>Aculeata</taxon>
        <taxon>Formicoidea</taxon>
        <taxon>Formicidae</taxon>
        <taxon>Formicinae</taxon>
        <taxon>Lasius</taxon>
        <taxon>Lasius</taxon>
    </lineage>
</organism>